<protein>
    <recommendedName>
        <fullName evidence="1">Heterokaryon incompatibility domain-containing protein</fullName>
    </recommendedName>
</protein>
<organism evidence="2 3">
    <name type="scientific">Lithohypha guttulata</name>
    <dbReference type="NCBI Taxonomy" id="1690604"/>
    <lineage>
        <taxon>Eukaryota</taxon>
        <taxon>Fungi</taxon>
        <taxon>Dikarya</taxon>
        <taxon>Ascomycota</taxon>
        <taxon>Pezizomycotina</taxon>
        <taxon>Eurotiomycetes</taxon>
        <taxon>Chaetothyriomycetidae</taxon>
        <taxon>Chaetothyriales</taxon>
        <taxon>Trichomeriaceae</taxon>
        <taxon>Lithohypha</taxon>
    </lineage>
</organism>
<dbReference type="InterPro" id="IPR010730">
    <property type="entry name" value="HET"/>
</dbReference>
<dbReference type="Pfam" id="PF06985">
    <property type="entry name" value="HET"/>
    <property type="match status" value="1"/>
</dbReference>
<dbReference type="InterPro" id="IPR052895">
    <property type="entry name" value="HetReg/Transcr_Mod"/>
</dbReference>
<gene>
    <name evidence="2" type="ORF">LTR05_006295</name>
</gene>
<reference evidence="2 3" key="1">
    <citation type="submission" date="2023-08" db="EMBL/GenBank/DDBJ databases">
        <title>Black Yeasts Isolated from many extreme environments.</title>
        <authorList>
            <person name="Coleine C."/>
            <person name="Stajich J.E."/>
            <person name="Selbmann L."/>
        </authorList>
    </citation>
    <scope>NUCLEOTIDE SEQUENCE [LARGE SCALE GENOMIC DNA]</scope>
    <source>
        <strain evidence="2 3">CCFEE 5910</strain>
    </source>
</reference>
<dbReference type="Pfam" id="PF26639">
    <property type="entry name" value="Het-6_barrel"/>
    <property type="match status" value="1"/>
</dbReference>
<dbReference type="Proteomes" id="UP001309876">
    <property type="component" value="Unassembled WGS sequence"/>
</dbReference>
<sequence length="667" mass="77060">MAKYKYETLADPAANIRLLMLQNGQQDEPLRAKLEHTPMDDRVSYEAVSYSWGSPSETCTILKYIIPKHTIQVEKSGSYFSLAITPNLDNVLRRFRRVEDVRALWIDAVCIDQGTKEEKSAQVGIMDRIYASAQQVLVYLGEPSASTAQAIALLDQIYAAPSNAPPINSDKQRQWINDNQLPTVLEPQRWAPLKEFFCRPWFRRKWIIQETVLARKLIFHCGEWERDWNFMQHVRKNIQDNGLAVLDHTTCPTLLEGAELQQSLSQLNWIITLRDCLSKNKKLHLMDLAYIFRYSRATDPRDHLFALLGVGYNVTDPILKPRYKKIDTILDTCIRYARYFLARTQNLEVLYRAGLNGHRLLAPSWIPDWYGGHETLTLGHAEGFWDPLRRPSSYHVAPGTVPELHWSDNATELGVKGTIIDTIENLANQYFLASAKEPLDKDLLLRRKREHLDESHIINDALPGRYPTGQDARDVHWRTLICNMTHDLSPAPAKADEAAYREYRMSYEVWRQHLLWKRGMAPIDPQYLPVRHLFRQIIDDYNGDKIFGSTQENYVGMFPQFAQKGDMIAVLHGGEFPFVLRRVEGQEKMYQLVGQCYLHGLMEGELNLKDEKYETEIIWLEGDFEKERSLLSSVVTYLQILWTGIVQLYGMVFRAVTAVGSRKVKSD</sequence>
<dbReference type="AlphaFoldDB" id="A0AAN7SXN7"/>
<name>A0AAN7SXN7_9EURO</name>
<proteinExistence type="predicted"/>
<evidence type="ECO:0000259" key="1">
    <source>
        <dbReference type="Pfam" id="PF06985"/>
    </source>
</evidence>
<dbReference type="PANTHER" id="PTHR24148">
    <property type="entry name" value="ANKYRIN REPEAT DOMAIN-CONTAINING PROTEIN 39 HOMOLOG-RELATED"/>
    <property type="match status" value="1"/>
</dbReference>
<evidence type="ECO:0000313" key="2">
    <source>
        <dbReference type="EMBL" id="KAK5083789.1"/>
    </source>
</evidence>
<dbReference type="PANTHER" id="PTHR24148:SF64">
    <property type="entry name" value="HETEROKARYON INCOMPATIBILITY DOMAIN-CONTAINING PROTEIN"/>
    <property type="match status" value="1"/>
</dbReference>
<comment type="caution">
    <text evidence="2">The sequence shown here is derived from an EMBL/GenBank/DDBJ whole genome shotgun (WGS) entry which is preliminary data.</text>
</comment>
<accession>A0AAN7SXN7</accession>
<evidence type="ECO:0000313" key="3">
    <source>
        <dbReference type="Proteomes" id="UP001309876"/>
    </source>
</evidence>
<keyword evidence="3" id="KW-1185">Reference proteome</keyword>
<dbReference type="EMBL" id="JAVRRJ010000006">
    <property type="protein sequence ID" value="KAK5083789.1"/>
    <property type="molecule type" value="Genomic_DNA"/>
</dbReference>
<feature type="domain" description="Heterokaryon incompatibility" evidence="1">
    <location>
        <begin position="45"/>
        <end position="210"/>
    </location>
</feature>